<dbReference type="EMBL" id="EQ973775">
    <property type="protein sequence ID" value="EEF50430.1"/>
    <property type="molecule type" value="Genomic_DNA"/>
</dbReference>
<dbReference type="AlphaFoldDB" id="B9RDH2"/>
<evidence type="ECO:0000256" key="1">
    <source>
        <dbReference type="ARBA" id="ARBA00023002"/>
    </source>
</evidence>
<sequence>MINKEVLSALGKKGIIVNIGRGAIIDEKEMVRCLMEGEIAGAGLDVFENEPHVPKELLEMDNVVLSPHRAVFTPEAFMALCKLVVGNLEAYLTNRPLLSPIMDD</sequence>
<evidence type="ECO:0000313" key="4">
    <source>
        <dbReference type="Proteomes" id="UP000008311"/>
    </source>
</evidence>
<dbReference type="STRING" id="3988.B9RDH2"/>
<dbReference type="InterPro" id="IPR050223">
    <property type="entry name" value="D-isomer_2-hydroxyacid_DH"/>
</dbReference>
<dbReference type="InterPro" id="IPR006140">
    <property type="entry name" value="D-isomer_DH_NAD-bd"/>
</dbReference>
<evidence type="ECO:0000313" key="3">
    <source>
        <dbReference type="EMBL" id="EEF50430.1"/>
    </source>
</evidence>
<dbReference type="Proteomes" id="UP000008311">
    <property type="component" value="Unassembled WGS sequence"/>
</dbReference>
<dbReference type="InParanoid" id="B9RDH2"/>
<keyword evidence="1 3" id="KW-0560">Oxidoreductase</keyword>
<keyword evidence="4" id="KW-1185">Reference proteome</keyword>
<dbReference type="Pfam" id="PF02826">
    <property type="entry name" value="2-Hacid_dh_C"/>
    <property type="match status" value="1"/>
</dbReference>
<accession>B9RDH2</accession>
<dbReference type="InterPro" id="IPR036291">
    <property type="entry name" value="NAD(P)-bd_dom_sf"/>
</dbReference>
<gene>
    <name evidence="3" type="ORF">RCOM_1612810</name>
</gene>
<name>B9RDH2_RICCO</name>
<proteinExistence type="predicted"/>
<reference evidence="4" key="1">
    <citation type="journal article" date="2010" name="Nat. Biotechnol.">
        <title>Draft genome sequence of the oilseed species Ricinus communis.</title>
        <authorList>
            <person name="Chan A.P."/>
            <person name="Crabtree J."/>
            <person name="Zhao Q."/>
            <person name="Lorenzi H."/>
            <person name="Orvis J."/>
            <person name="Puiu D."/>
            <person name="Melake-Berhan A."/>
            <person name="Jones K.M."/>
            <person name="Redman J."/>
            <person name="Chen G."/>
            <person name="Cahoon E.B."/>
            <person name="Gedil M."/>
            <person name="Stanke M."/>
            <person name="Haas B.J."/>
            <person name="Wortman J.R."/>
            <person name="Fraser-Liggett C.M."/>
            <person name="Ravel J."/>
            <person name="Rabinowicz P.D."/>
        </authorList>
    </citation>
    <scope>NUCLEOTIDE SEQUENCE [LARGE SCALE GENOMIC DNA]</scope>
    <source>
        <strain evidence="4">cv. Hale</strain>
    </source>
</reference>
<dbReference type="eggNOG" id="KOG0069">
    <property type="taxonomic scope" value="Eukaryota"/>
</dbReference>
<dbReference type="PANTHER" id="PTHR10996">
    <property type="entry name" value="2-HYDROXYACID DEHYDROGENASE-RELATED"/>
    <property type="match status" value="1"/>
</dbReference>
<dbReference type="PANTHER" id="PTHR10996:SF255">
    <property type="entry name" value="GLYOXYLATE_HYDROXYPYRUVATE REDUCTASE HPR3-LIKE"/>
    <property type="match status" value="1"/>
</dbReference>
<dbReference type="SUPFAM" id="SSF51735">
    <property type="entry name" value="NAD(P)-binding Rossmann-fold domains"/>
    <property type="match status" value="1"/>
</dbReference>
<organism evidence="3 4">
    <name type="scientific">Ricinus communis</name>
    <name type="common">Castor bean</name>
    <dbReference type="NCBI Taxonomy" id="3988"/>
    <lineage>
        <taxon>Eukaryota</taxon>
        <taxon>Viridiplantae</taxon>
        <taxon>Streptophyta</taxon>
        <taxon>Embryophyta</taxon>
        <taxon>Tracheophyta</taxon>
        <taxon>Spermatophyta</taxon>
        <taxon>Magnoliopsida</taxon>
        <taxon>eudicotyledons</taxon>
        <taxon>Gunneridae</taxon>
        <taxon>Pentapetalae</taxon>
        <taxon>rosids</taxon>
        <taxon>fabids</taxon>
        <taxon>Malpighiales</taxon>
        <taxon>Euphorbiaceae</taxon>
        <taxon>Acalyphoideae</taxon>
        <taxon>Acalypheae</taxon>
        <taxon>Ricinus</taxon>
    </lineage>
</organism>
<protein>
    <submittedName>
        <fullName evidence="3">Glycerate dehydrogenase, putative</fullName>
        <ecNumber evidence="3">1.1.1.26</ecNumber>
    </submittedName>
</protein>
<dbReference type="Gene3D" id="3.40.50.720">
    <property type="entry name" value="NAD(P)-binding Rossmann-like Domain"/>
    <property type="match status" value="2"/>
</dbReference>
<dbReference type="GO" id="GO:0051287">
    <property type="term" value="F:NAD binding"/>
    <property type="evidence" value="ECO:0007669"/>
    <property type="project" value="InterPro"/>
</dbReference>
<evidence type="ECO:0000259" key="2">
    <source>
        <dbReference type="Pfam" id="PF02826"/>
    </source>
</evidence>
<dbReference type="GO" id="GO:0047964">
    <property type="term" value="F:glyoxylate reductase (NADH) activity"/>
    <property type="evidence" value="ECO:0007669"/>
    <property type="project" value="UniProtKB-EC"/>
</dbReference>
<dbReference type="EC" id="1.1.1.26" evidence="3"/>
<feature type="domain" description="D-isomer specific 2-hydroxyacid dehydrogenase NAD-binding" evidence="2">
    <location>
        <begin position="1"/>
        <end position="70"/>
    </location>
</feature>